<dbReference type="EMBL" id="HBUF01139166">
    <property type="protein sequence ID" value="CAG6645944.1"/>
    <property type="molecule type" value="Transcribed_RNA"/>
</dbReference>
<dbReference type="GO" id="GO:0050661">
    <property type="term" value="F:NADP binding"/>
    <property type="evidence" value="ECO:0007669"/>
    <property type="project" value="InterPro"/>
</dbReference>
<dbReference type="GO" id="GO:0008442">
    <property type="term" value="F:3-hydroxyisobutyrate dehydrogenase activity"/>
    <property type="evidence" value="ECO:0007669"/>
    <property type="project" value="UniProtKB-EC"/>
</dbReference>
<dbReference type="SUPFAM" id="SSF51735">
    <property type="entry name" value="NAD(P)-binding Rossmann-fold domains"/>
    <property type="match status" value="1"/>
</dbReference>
<dbReference type="FunFam" id="3.40.50.720:FF:000119">
    <property type="entry name" value="3-hydroxyisobutyrate dehydrogenase"/>
    <property type="match status" value="1"/>
</dbReference>
<dbReference type="AlphaFoldDB" id="A0A8D8T2T7"/>
<keyword evidence="5" id="KW-0809">Transit peptide</keyword>
<dbReference type="PANTHER" id="PTHR22981">
    <property type="entry name" value="3-HYDROXYISOBUTYRATE DEHYDROGENASE-RELATED"/>
    <property type="match status" value="1"/>
</dbReference>
<evidence type="ECO:0000256" key="2">
    <source>
        <dbReference type="ARBA" id="ARBA00005109"/>
    </source>
</evidence>
<evidence type="ECO:0000256" key="3">
    <source>
        <dbReference type="ARBA" id="ARBA00006013"/>
    </source>
</evidence>
<evidence type="ECO:0000256" key="9">
    <source>
        <dbReference type="ARBA" id="ARBA00049197"/>
    </source>
</evidence>
<dbReference type="EMBL" id="HBUF01355306">
    <property type="protein sequence ID" value="CAG6717004.1"/>
    <property type="molecule type" value="Transcribed_RNA"/>
</dbReference>
<feature type="active site" evidence="10">
    <location>
        <position position="197"/>
    </location>
</feature>
<dbReference type="InterPro" id="IPR002204">
    <property type="entry name" value="3-OH-isobutyrate_DH-rel_CS"/>
</dbReference>
<proteinExistence type="inferred from homology"/>
<dbReference type="FunFam" id="1.10.1040.10:FF:000006">
    <property type="entry name" value="3-hydroxyisobutyrate dehydrogenase"/>
    <property type="match status" value="1"/>
</dbReference>
<dbReference type="Pfam" id="PF14833">
    <property type="entry name" value="NAD_binding_11"/>
    <property type="match status" value="1"/>
</dbReference>
<name>A0A8D8T2T7_9HEMI</name>
<sequence>MNLNVKYSIRTLLKLQYVTKWTNHQYSQIGFIGLGNMGSHMARNLLKNGHDVIVYDKDTESSKSLAQEGANMALSLSSLASGADFIISMLPANEHVLDTYSGTDGILNHCKEGTILIDSSTVDPQVPQTLAELAIKKHNVKFLDAPVSGGTKAAQEASLTFMVGGDKEALDKADPILKCMGRNVVYCGPTGNGQIAKLCNNMLLGVSMMGVAEAMNLGIKLGMDAKLLSQVINSSSGRCWSSEVYNPVPDVLPNVPSSNNYNGGFKISLLAKDMKLAEKLSERALAQTDLAKLAINQYEHLIGKGFQDKDFSYIYEYLKNKA</sequence>
<accession>A0A8D8T2T7</accession>
<dbReference type="InterPro" id="IPR011548">
    <property type="entry name" value="HIBADH"/>
</dbReference>
<dbReference type="EC" id="1.1.1.31" evidence="11"/>
<dbReference type="InterPro" id="IPR006115">
    <property type="entry name" value="6PGDH_NADP-bd"/>
</dbReference>
<evidence type="ECO:0000256" key="6">
    <source>
        <dbReference type="ARBA" id="ARBA00023002"/>
    </source>
</evidence>
<comment type="subcellular location">
    <subcellularLocation>
        <location evidence="1">Mitochondrion</location>
    </subcellularLocation>
</comment>
<dbReference type="InterPro" id="IPR013328">
    <property type="entry name" value="6PGD_dom2"/>
</dbReference>
<evidence type="ECO:0000256" key="8">
    <source>
        <dbReference type="ARBA" id="ARBA00023128"/>
    </source>
</evidence>
<feature type="domain" description="6-phosphogluconate dehydrogenase NADP-binding" evidence="12">
    <location>
        <begin position="28"/>
        <end position="188"/>
    </location>
</feature>
<organism evidence="14">
    <name type="scientific">Cacopsylla melanoneura</name>
    <dbReference type="NCBI Taxonomy" id="428564"/>
    <lineage>
        <taxon>Eukaryota</taxon>
        <taxon>Metazoa</taxon>
        <taxon>Ecdysozoa</taxon>
        <taxon>Arthropoda</taxon>
        <taxon>Hexapoda</taxon>
        <taxon>Insecta</taxon>
        <taxon>Pterygota</taxon>
        <taxon>Neoptera</taxon>
        <taxon>Paraneoptera</taxon>
        <taxon>Hemiptera</taxon>
        <taxon>Sternorrhyncha</taxon>
        <taxon>Psylloidea</taxon>
        <taxon>Psyllidae</taxon>
        <taxon>Psyllinae</taxon>
        <taxon>Cacopsylla</taxon>
    </lineage>
</organism>
<feature type="domain" description="3-hydroxyisobutyrate dehydrogenase-like NAD-binding" evidence="13">
    <location>
        <begin position="191"/>
        <end position="317"/>
    </location>
</feature>
<keyword evidence="4 11" id="KW-0101">Branched-chain amino acid catabolism</keyword>
<keyword evidence="8" id="KW-0496">Mitochondrion</keyword>
<evidence type="ECO:0000256" key="10">
    <source>
        <dbReference type="PIRSR" id="PIRSR000103-1"/>
    </source>
</evidence>
<dbReference type="InterPro" id="IPR036291">
    <property type="entry name" value="NAD(P)-bd_dom_sf"/>
</dbReference>
<dbReference type="PANTHER" id="PTHR22981:SF7">
    <property type="entry name" value="3-HYDROXYISOBUTYRATE DEHYDROGENASE, MITOCHONDRIAL"/>
    <property type="match status" value="1"/>
</dbReference>
<evidence type="ECO:0000256" key="11">
    <source>
        <dbReference type="RuleBase" id="RU910714"/>
    </source>
</evidence>
<comment type="catalytic activity">
    <reaction evidence="9 11">
        <text>3-hydroxy-2-methylpropanoate + NAD(+) = 2-methyl-3-oxopropanoate + NADH + H(+)</text>
        <dbReference type="Rhea" id="RHEA:17681"/>
        <dbReference type="ChEBI" id="CHEBI:11805"/>
        <dbReference type="ChEBI" id="CHEBI:15378"/>
        <dbReference type="ChEBI" id="CHEBI:57540"/>
        <dbReference type="ChEBI" id="CHEBI:57700"/>
        <dbReference type="ChEBI" id="CHEBI:57945"/>
        <dbReference type="EC" id="1.1.1.31"/>
    </reaction>
</comment>
<dbReference type="InterPro" id="IPR008927">
    <property type="entry name" value="6-PGluconate_DH-like_C_sf"/>
</dbReference>
<protein>
    <recommendedName>
        <fullName evidence="11">3-hydroxyisobutyrate dehydrogenase</fullName>
        <shortName evidence="11">HIBADH</shortName>
        <ecNumber evidence="11">1.1.1.31</ecNumber>
    </recommendedName>
</protein>
<dbReference type="SUPFAM" id="SSF48179">
    <property type="entry name" value="6-phosphogluconate dehydrogenase C-terminal domain-like"/>
    <property type="match status" value="1"/>
</dbReference>
<dbReference type="GO" id="GO:0006574">
    <property type="term" value="P:L-valine catabolic process"/>
    <property type="evidence" value="ECO:0007669"/>
    <property type="project" value="UniProtKB-UniPathway"/>
</dbReference>
<dbReference type="InterPro" id="IPR029154">
    <property type="entry name" value="HIBADH-like_NADP-bd"/>
</dbReference>
<dbReference type="PROSITE" id="PS00895">
    <property type="entry name" value="3_HYDROXYISOBUT_DH"/>
    <property type="match status" value="1"/>
</dbReference>
<dbReference type="UniPathway" id="UPA00362"/>
<evidence type="ECO:0000256" key="1">
    <source>
        <dbReference type="ARBA" id="ARBA00004173"/>
    </source>
</evidence>
<evidence type="ECO:0000259" key="13">
    <source>
        <dbReference type="Pfam" id="PF14833"/>
    </source>
</evidence>
<dbReference type="Gene3D" id="1.10.1040.10">
    <property type="entry name" value="N-(1-d-carboxylethyl)-l-norvaline Dehydrogenase, domain 2"/>
    <property type="match status" value="1"/>
</dbReference>
<evidence type="ECO:0000256" key="7">
    <source>
        <dbReference type="ARBA" id="ARBA00023027"/>
    </source>
</evidence>
<keyword evidence="6 11" id="KW-0560">Oxidoreductase</keyword>
<dbReference type="PIRSF" id="PIRSF000103">
    <property type="entry name" value="HIBADH"/>
    <property type="match status" value="1"/>
</dbReference>
<dbReference type="EMBL" id="HBUF01243744">
    <property type="protein sequence ID" value="CAG6677816.1"/>
    <property type="molecule type" value="Transcribed_RNA"/>
</dbReference>
<comment type="pathway">
    <text evidence="2 11">Amino-acid degradation; L-valine degradation.</text>
</comment>
<evidence type="ECO:0000256" key="4">
    <source>
        <dbReference type="ARBA" id="ARBA00022456"/>
    </source>
</evidence>
<dbReference type="GO" id="GO:0005739">
    <property type="term" value="C:mitochondrion"/>
    <property type="evidence" value="ECO:0007669"/>
    <property type="project" value="UniProtKB-SubCell"/>
</dbReference>
<evidence type="ECO:0000313" key="14">
    <source>
        <dbReference type="EMBL" id="CAG6677816.1"/>
    </source>
</evidence>
<comment type="similarity">
    <text evidence="3">Belongs to the HIBADH-related family. 3-hydroxyisobutyrate dehydrogenase subfamily.</text>
</comment>
<dbReference type="Pfam" id="PF03446">
    <property type="entry name" value="NAD_binding_2"/>
    <property type="match status" value="1"/>
</dbReference>
<keyword evidence="7 11" id="KW-0520">NAD</keyword>
<dbReference type="InterPro" id="IPR015815">
    <property type="entry name" value="HIBADH-related"/>
</dbReference>
<reference evidence="14" key="1">
    <citation type="submission" date="2021-05" db="EMBL/GenBank/DDBJ databases">
        <authorList>
            <person name="Alioto T."/>
            <person name="Alioto T."/>
            <person name="Gomez Garrido J."/>
        </authorList>
    </citation>
    <scope>NUCLEOTIDE SEQUENCE</scope>
</reference>
<dbReference type="NCBIfam" id="TIGR01692">
    <property type="entry name" value="HIBADH"/>
    <property type="match status" value="1"/>
</dbReference>
<dbReference type="GO" id="GO:0051287">
    <property type="term" value="F:NAD binding"/>
    <property type="evidence" value="ECO:0007669"/>
    <property type="project" value="InterPro"/>
</dbReference>
<evidence type="ECO:0000259" key="12">
    <source>
        <dbReference type="Pfam" id="PF03446"/>
    </source>
</evidence>
<dbReference type="Gene3D" id="3.40.50.720">
    <property type="entry name" value="NAD(P)-binding Rossmann-like Domain"/>
    <property type="match status" value="1"/>
</dbReference>
<evidence type="ECO:0000256" key="5">
    <source>
        <dbReference type="ARBA" id="ARBA00022946"/>
    </source>
</evidence>